<accession>A0A0E9NQ07</accession>
<comment type="caution">
    <text evidence="2">The sequence shown here is derived from an EMBL/GenBank/DDBJ whole genome shotgun (WGS) entry which is preliminary data.</text>
</comment>
<reference evidence="2 3" key="1">
    <citation type="journal article" date="2011" name="J. Gen. Appl. Microbiol.">
        <title>Draft genome sequencing of the enigmatic yeast Saitoella complicata.</title>
        <authorList>
            <person name="Nishida H."/>
            <person name="Hamamoto M."/>
            <person name="Sugiyama J."/>
        </authorList>
    </citation>
    <scope>NUCLEOTIDE SEQUENCE [LARGE SCALE GENOMIC DNA]</scope>
    <source>
        <strain evidence="2 3">NRRL Y-17804</strain>
    </source>
</reference>
<feature type="region of interest" description="Disordered" evidence="1">
    <location>
        <begin position="42"/>
        <end position="139"/>
    </location>
</feature>
<name>A0A0E9NQ07_SAICN</name>
<keyword evidence="3" id="KW-1185">Reference proteome</keyword>
<dbReference type="Proteomes" id="UP000033140">
    <property type="component" value="Unassembled WGS sequence"/>
</dbReference>
<feature type="compositionally biased region" description="Polar residues" evidence="1">
    <location>
        <begin position="114"/>
        <end position="127"/>
    </location>
</feature>
<evidence type="ECO:0000313" key="2">
    <source>
        <dbReference type="EMBL" id="GAO51510.1"/>
    </source>
</evidence>
<evidence type="ECO:0000313" key="3">
    <source>
        <dbReference type="Proteomes" id="UP000033140"/>
    </source>
</evidence>
<gene>
    <name evidence="2" type="ORF">G7K_5609-t1</name>
</gene>
<proteinExistence type="predicted"/>
<evidence type="ECO:0000256" key="1">
    <source>
        <dbReference type="SAM" id="MobiDB-lite"/>
    </source>
</evidence>
<reference evidence="2 3" key="3">
    <citation type="journal article" date="2015" name="Genome Announc.">
        <title>Draft Genome Sequence of the Archiascomycetous Yeast Saitoella complicata.</title>
        <authorList>
            <person name="Yamauchi K."/>
            <person name="Kondo S."/>
            <person name="Hamamoto M."/>
            <person name="Takahashi Y."/>
            <person name="Ogura Y."/>
            <person name="Hayashi T."/>
            <person name="Nishida H."/>
        </authorList>
    </citation>
    <scope>NUCLEOTIDE SEQUENCE [LARGE SCALE GENOMIC DNA]</scope>
    <source>
        <strain evidence="2 3">NRRL Y-17804</strain>
    </source>
</reference>
<protein>
    <submittedName>
        <fullName evidence="2">Uncharacterized protein</fullName>
    </submittedName>
</protein>
<reference evidence="2 3" key="2">
    <citation type="journal article" date="2014" name="J. Gen. Appl. Microbiol.">
        <title>The early diverging ascomycetous budding yeast Saitoella complicata has three histone deacetylases belonging to the Clr6, Hos2, and Rpd3 lineages.</title>
        <authorList>
            <person name="Nishida H."/>
            <person name="Matsumoto T."/>
            <person name="Kondo S."/>
            <person name="Hamamoto M."/>
            <person name="Yoshikawa H."/>
        </authorList>
    </citation>
    <scope>NUCLEOTIDE SEQUENCE [LARGE SCALE GENOMIC DNA]</scope>
    <source>
        <strain evidence="2 3">NRRL Y-17804</strain>
    </source>
</reference>
<organism evidence="2 3">
    <name type="scientific">Saitoella complicata (strain BCRC 22490 / CBS 7301 / JCM 7358 / NBRC 10748 / NRRL Y-17804)</name>
    <dbReference type="NCBI Taxonomy" id="698492"/>
    <lineage>
        <taxon>Eukaryota</taxon>
        <taxon>Fungi</taxon>
        <taxon>Dikarya</taxon>
        <taxon>Ascomycota</taxon>
        <taxon>Taphrinomycotina</taxon>
        <taxon>Taphrinomycotina incertae sedis</taxon>
        <taxon>Saitoella</taxon>
    </lineage>
</organism>
<dbReference type="AlphaFoldDB" id="A0A0E9NQ07"/>
<dbReference type="EMBL" id="BACD03000047">
    <property type="protein sequence ID" value="GAO51510.1"/>
    <property type="molecule type" value="Genomic_DNA"/>
</dbReference>
<sequence>MERERYGQATLILILKLGFIHRDASVYVHRIRMLSLMSQVSPDSLRGRDASIGTQEKGIKPDSMSFDPPTAQDRPKAQSPHRRPRLCTSARHGVQDDSPYARQTQHIRRRDAHPSSQFRLSNCSSQPPRRKKRRGSSFISNTARRLIKPCTSGNPNNTFFHKRSAFPHSRCIDLQAPGCRHFELPLRGRR</sequence>